<evidence type="ECO:0000256" key="7">
    <source>
        <dbReference type="ARBA" id="ARBA00023180"/>
    </source>
</evidence>
<dbReference type="AlphaFoldDB" id="A0A0J9XJP6"/>
<comment type="caution">
    <text evidence="9">The sequence shown here is derived from an EMBL/GenBank/DDBJ whole genome shotgun (WGS) entry which is preliminary data.</text>
</comment>
<dbReference type="Gene3D" id="3.80.20.20">
    <property type="entry name" value="Receptor L-domain"/>
    <property type="match status" value="1"/>
</dbReference>
<evidence type="ECO:0000256" key="5">
    <source>
        <dbReference type="ARBA" id="ARBA00022525"/>
    </source>
</evidence>
<dbReference type="EMBL" id="CCBN010000023">
    <property type="protein sequence ID" value="CDO57585.1"/>
    <property type="molecule type" value="Genomic_DNA"/>
</dbReference>
<keyword evidence="4" id="KW-0134">Cell wall</keyword>
<keyword evidence="7" id="KW-0325">Glycoprotein</keyword>
<dbReference type="GO" id="GO:0005886">
    <property type="term" value="C:plasma membrane"/>
    <property type="evidence" value="ECO:0007669"/>
    <property type="project" value="UniProtKB-SubCell"/>
</dbReference>
<organism evidence="9 10">
    <name type="scientific">Geotrichum candidum</name>
    <name type="common">Oospora lactis</name>
    <name type="synonym">Dipodascus geotrichum</name>
    <dbReference type="NCBI Taxonomy" id="1173061"/>
    <lineage>
        <taxon>Eukaryota</taxon>
        <taxon>Fungi</taxon>
        <taxon>Dikarya</taxon>
        <taxon>Ascomycota</taxon>
        <taxon>Saccharomycotina</taxon>
        <taxon>Dipodascomycetes</taxon>
        <taxon>Dipodascales</taxon>
        <taxon>Dipodascaceae</taxon>
        <taxon>Geotrichum</taxon>
    </lineage>
</organism>
<evidence type="ECO:0000313" key="9">
    <source>
        <dbReference type="EMBL" id="CDO57585.1"/>
    </source>
</evidence>
<evidence type="ECO:0000313" key="10">
    <source>
        <dbReference type="Proteomes" id="UP000242525"/>
    </source>
</evidence>
<comment type="subcellular location">
    <subcellularLocation>
        <location evidence="2">Cell membrane</location>
        <topology evidence="2">Lipid-anchor</topology>
        <topology evidence="2">GPI-anchor</topology>
    </subcellularLocation>
    <subcellularLocation>
        <location evidence="1">Secreted</location>
        <location evidence="1">Cell wall</location>
    </subcellularLocation>
</comment>
<evidence type="ECO:0000256" key="1">
    <source>
        <dbReference type="ARBA" id="ARBA00004191"/>
    </source>
</evidence>
<reference evidence="9" key="1">
    <citation type="submission" date="2014-03" db="EMBL/GenBank/DDBJ databases">
        <authorList>
            <person name="Casaregola S."/>
        </authorList>
    </citation>
    <scope>NUCLEOTIDE SEQUENCE [LARGE SCALE GENOMIC DNA]</scope>
    <source>
        <strain evidence="9">CLIB 918</strain>
    </source>
</reference>
<keyword evidence="6 8" id="KW-0732">Signal</keyword>
<evidence type="ECO:0000256" key="8">
    <source>
        <dbReference type="SAM" id="SignalP"/>
    </source>
</evidence>
<dbReference type="InterPro" id="IPR051648">
    <property type="entry name" value="CWI-Assembly_Regulator"/>
</dbReference>
<dbReference type="InterPro" id="IPR036941">
    <property type="entry name" value="Rcpt_L-dom_sf"/>
</dbReference>
<gene>
    <name evidence="9" type="ORF">BN980_GECA23s00439g</name>
</gene>
<evidence type="ECO:0000256" key="2">
    <source>
        <dbReference type="ARBA" id="ARBA00004609"/>
    </source>
</evidence>
<dbReference type="GO" id="GO:0009277">
    <property type="term" value="C:fungal-type cell wall"/>
    <property type="evidence" value="ECO:0007669"/>
    <property type="project" value="TreeGrafter"/>
</dbReference>
<comment type="similarity">
    <text evidence="3">Belongs to the SPS2 family.</text>
</comment>
<keyword evidence="5" id="KW-0964">Secreted</keyword>
<name>A0A0J9XJP6_GEOCN</name>
<evidence type="ECO:0000256" key="4">
    <source>
        <dbReference type="ARBA" id="ARBA00022512"/>
    </source>
</evidence>
<dbReference type="OrthoDB" id="536881at2759"/>
<evidence type="ECO:0000256" key="3">
    <source>
        <dbReference type="ARBA" id="ARBA00005798"/>
    </source>
</evidence>
<keyword evidence="10" id="KW-1185">Reference proteome</keyword>
<sequence length="410" mass="42175">MQFKNVLLPLAVAAGVSAASTSSSSSSKLCSSSLTVSSQSDLDGIASCSTFTGNIIFEGNMATANIGGIESLDGDLIVKNITTLNSITAPLLANITGAFTLEILQSLTTVSFPKLTTVGDITFVTLNVLDTFQLDAGITKAKSLIISDTTIKSLEGISLMTVDTLNINNNKFLTTLDFNLRSVSNILEFSSTGSNVKVTFPYLQWANNITLRDVSSLSLPNVTTINSTLSFTNNSIASISVPKLSKIGGSLAIVANDKLSNASFPKLETIGGGFQIANNTKLDSILGFPLVKSVGGAINIVGGFDNATVPSLEIVQGGVSIESDSELFNCSSWNDLQKEGAIRGDSYQCKAASVSTSVAITSGAATATKGSKAAATGSVEASTTASSSGAGYMVEASSLGAIAALLFQFL</sequence>
<dbReference type="PANTHER" id="PTHR31018">
    <property type="entry name" value="SPORULATION-SPECIFIC PROTEIN-RELATED"/>
    <property type="match status" value="1"/>
</dbReference>
<feature type="chain" id="PRO_5005325758" evidence="8">
    <location>
        <begin position="19"/>
        <end position="410"/>
    </location>
</feature>
<dbReference type="GO" id="GO:0009986">
    <property type="term" value="C:cell surface"/>
    <property type="evidence" value="ECO:0007669"/>
    <property type="project" value="TreeGrafter"/>
</dbReference>
<dbReference type="Proteomes" id="UP000242525">
    <property type="component" value="Unassembled WGS sequence"/>
</dbReference>
<accession>A0A0J9XJP6</accession>
<protein>
    <submittedName>
        <fullName evidence="9">Uncharacterized protein</fullName>
    </submittedName>
</protein>
<dbReference type="PANTHER" id="PTHR31018:SF3">
    <property type="entry name" value="RECEPTOR PROTEIN-TYROSINE KINASE"/>
    <property type="match status" value="1"/>
</dbReference>
<dbReference type="STRING" id="1173061.A0A0J9XJP6"/>
<feature type="signal peptide" evidence="8">
    <location>
        <begin position="1"/>
        <end position="18"/>
    </location>
</feature>
<evidence type="ECO:0000256" key="6">
    <source>
        <dbReference type="ARBA" id="ARBA00022729"/>
    </source>
</evidence>
<dbReference type="GO" id="GO:0031505">
    <property type="term" value="P:fungal-type cell wall organization"/>
    <property type="evidence" value="ECO:0007669"/>
    <property type="project" value="TreeGrafter"/>
</dbReference>
<dbReference type="SUPFAM" id="SSF52058">
    <property type="entry name" value="L domain-like"/>
    <property type="match status" value="2"/>
</dbReference>
<proteinExistence type="inferred from homology"/>